<sequence>MEDPGDETLEDFIEGDVIDDQEVRDGYGQTSLNQPPPPKPYIKSYIAILVTSLGGLDYSSDKQNAPYKLGIEAYLCLQDIEKWIVSHDQRENSWEVAVACAETGLVNDLVTILCMWNDSLNKKSTISGYSKKHDERIARKCLKLLVLLTLPLELSEGIFKQQLEHYSELKKYQLYYKKQILTYRNGFVLQAVIKILLPVIAKDKREREKIDYFIIKQCIVFFRNLLQIEPAGISKAKGKKLKQAELTENLPKGVDMDDVSIGACLGAFHDNLVFTFFLTFYSSIGVDKDFDPQMVANISQDILYNMVRHLSPGYIMYSKDVENRHGRFGTLLSLQTPDLGRLTVSNSGNLLSRNDPIATFDQHKKWIKTARFKYTDDDEGVIQRHVAIGSTNRKAFNSFVTDFIDGAFNPFIKACTRVLSSSDNKGSDTQSKIQYVMIIAWFLEAQRERYGSNLSEVDYTLVGSALTDETFILLGSYFNEAVDEKKWELAHACMILLTEMLQVANTLSVSSLDENRYISTNLRKRIFKDHHISPIPPCVKNAHKRSPEFVDTCVALVDAMTKEMDIFAKTNMKEFIKEQKSRSYVKVYTNEQITIDDLDINDEQALESAADVLSKGRRDLRDKFIASLAHEGTIHSYISFIKRFNDVPEKSLKKAIKFLHRIFFSLKRYNLLFRLDFMLVLHNMLSPEGLLHTSNIRKHVEQFMNHFMKKLRQSLDDEPCLYVEMLFPGGVSTSPFDELEIRNIRRETLVHSIVEIKNGDSMDLEKKVAIMVAYLIDDGFKEVVDWLSQELEKVVTVRLQENSMDVPPDQDISDLPDDKERKPVIITSMYPSMKKKLVTEPRVRYLLKLAGASLPATTSQKCTFSGSEDVDQLIMVNTYIKIYLISPVSLEEGKTARDYVIKRNLKDQYKESNENRGYDSDAFQDIGYSSDDDDVAFGFHSDDEGRTKVGYMDDELDQIEDAIEVNEHGSTGRGIAKKKSKHRSKKSKSRRRRSATGDLPMHELSDDEAERKSRHKHSTNADYKSMKYIVDSDEEDEEANAAFYARERRLRDLLESYDGNLTAEQMRALFHSAATNSGNNDDDDNDGIIDIIPPPKRQGDEIISPAVKRTKTAISDDEESEEELSAFKESDAHDEPVSDSEQSSEEESHNEQSENESSDNSDNEQTKVTSEEVDDDLGKHTELAVMDEDDEDNVPIRVKKRAVIEDDEDDE</sequence>
<comment type="similarity">
    <text evidence="2">Belongs to the timeless family.</text>
</comment>
<keyword evidence="6" id="KW-0234">DNA repair</keyword>
<feature type="compositionally biased region" description="Basic and acidic residues" evidence="10">
    <location>
        <begin position="1125"/>
        <end position="1136"/>
    </location>
</feature>
<keyword evidence="4" id="KW-0227">DNA damage</keyword>
<evidence type="ECO:0000256" key="3">
    <source>
        <dbReference type="ARBA" id="ARBA00021529"/>
    </source>
</evidence>
<feature type="compositionally biased region" description="Acidic residues" evidence="10">
    <location>
        <begin position="1153"/>
        <end position="1162"/>
    </location>
</feature>
<keyword evidence="9" id="KW-0131">Cell cycle</keyword>
<feature type="compositionally biased region" description="Basic residues" evidence="10">
    <location>
        <begin position="975"/>
        <end position="994"/>
    </location>
</feature>
<dbReference type="GO" id="GO:0000076">
    <property type="term" value="P:DNA replication checkpoint signaling"/>
    <property type="evidence" value="ECO:0007669"/>
    <property type="project" value="TreeGrafter"/>
</dbReference>
<evidence type="ECO:0000313" key="12">
    <source>
        <dbReference type="EMBL" id="CEP23017.1"/>
    </source>
</evidence>
<dbReference type="GO" id="GO:0006281">
    <property type="term" value="P:DNA repair"/>
    <property type="evidence" value="ECO:0007669"/>
    <property type="project" value="UniProtKB-KW"/>
</dbReference>
<organism evidence="12 13">
    <name type="scientific">Cyberlindnera jadinii (strain ATCC 18201 / CBS 1600 / BCRC 20928 / JCM 3617 / NBRC 0987 / NRRL Y-1542)</name>
    <name type="common">Torula yeast</name>
    <name type="synonym">Candida utilis</name>
    <dbReference type="NCBI Taxonomy" id="983966"/>
    <lineage>
        <taxon>Eukaryota</taxon>
        <taxon>Fungi</taxon>
        <taxon>Dikarya</taxon>
        <taxon>Ascomycota</taxon>
        <taxon>Saccharomycotina</taxon>
        <taxon>Saccharomycetes</taxon>
        <taxon>Phaffomycetales</taxon>
        <taxon>Phaffomycetaceae</taxon>
        <taxon>Cyberlindnera</taxon>
    </lineage>
</organism>
<keyword evidence="7" id="KW-0539">Nucleus</keyword>
<dbReference type="GO" id="GO:0016853">
    <property type="term" value="F:isomerase activity"/>
    <property type="evidence" value="ECO:0007669"/>
    <property type="project" value="UniProtKB-KW"/>
</dbReference>
<protein>
    <recommendedName>
        <fullName evidence="3">Topoisomerase 1-associated factor 1</fullName>
    </recommendedName>
</protein>
<evidence type="ECO:0000256" key="7">
    <source>
        <dbReference type="ARBA" id="ARBA00023242"/>
    </source>
</evidence>
<proteinExistence type="inferred from homology"/>
<keyword evidence="5" id="KW-0236">DNA replication inhibitor</keyword>
<evidence type="ECO:0000256" key="6">
    <source>
        <dbReference type="ARBA" id="ARBA00023204"/>
    </source>
</evidence>
<reference evidence="13" key="1">
    <citation type="journal article" date="2015" name="J. Biotechnol.">
        <title>The structure of the Cyberlindnera jadinii genome and its relation to Candida utilis analyzed by the occurrence of single nucleotide polymorphisms.</title>
        <authorList>
            <person name="Rupp O."/>
            <person name="Brinkrolf K."/>
            <person name="Buerth C."/>
            <person name="Kunigo M."/>
            <person name="Schneider J."/>
            <person name="Jaenicke S."/>
            <person name="Goesmann A."/>
            <person name="Puehler A."/>
            <person name="Jaeger K.-E."/>
            <person name="Ernst J.F."/>
        </authorList>
    </citation>
    <scope>NUCLEOTIDE SEQUENCE [LARGE SCALE GENOMIC DNA]</scope>
    <source>
        <strain evidence="13">ATCC 18201 / CBS 1600 / BCRC 20928 / JCM 3617 / NBRC 0987 / NRRL Y-1542</strain>
    </source>
</reference>
<dbReference type="AlphaFoldDB" id="A0A0H5C5D2"/>
<dbReference type="EMBL" id="CDQK01000004">
    <property type="protein sequence ID" value="CEP23017.1"/>
    <property type="molecule type" value="Genomic_DNA"/>
</dbReference>
<feature type="region of interest" description="Disordered" evidence="10">
    <location>
        <begin position="1074"/>
        <end position="1211"/>
    </location>
</feature>
<keyword evidence="12" id="KW-0413">Isomerase</keyword>
<keyword evidence="8" id="KW-0469">Meiosis</keyword>
<evidence type="ECO:0000256" key="4">
    <source>
        <dbReference type="ARBA" id="ARBA00022763"/>
    </source>
</evidence>
<name>A0A0H5C5D2_CYBJN</name>
<gene>
    <name evidence="12" type="primary">TOF1</name>
    <name evidence="12" type="ORF">BN1211_3500</name>
</gene>
<comment type="subcellular location">
    <subcellularLocation>
        <location evidence="1">Nucleus</location>
    </subcellularLocation>
</comment>
<dbReference type="PANTHER" id="PTHR22940:SF4">
    <property type="entry name" value="PROTEIN TIMELESS HOMOLOG"/>
    <property type="match status" value="1"/>
</dbReference>
<dbReference type="Proteomes" id="UP000038830">
    <property type="component" value="Unassembled WGS sequence"/>
</dbReference>
<dbReference type="GO" id="GO:0051321">
    <property type="term" value="P:meiotic cell cycle"/>
    <property type="evidence" value="ECO:0007669"/>
    <property type="project" value="UniProtKB-KW"/>
</dbReference>
<dbReference type="GO" id="GO:0031298">
    <property type="term" value="C:replication fork protection complex"/>
    <property type="evidence" value="ECO:0007669"/>
    <property type="project" value="TreeGrafter"/>
</dbReference>
<evidence type="ECO:0000256" key="8">
    <source>
        <dbReference type="ARBA" id="ARBA00023254"/>
    </source>
</evidence>
<evidence type="ECO:0000259" key="11">
    <source>
        <dbReference type="Pfam" id="PF04821"/>
    </source>
</evidence>
<evidence type="ECO:0000313" key="13">
    <source>
        <dbReference type="Proteomes" id="UP000038830"/>
    </source>
</evidence>
<dbReference type="Pfam" id="PF04821">
    <property type="entry name" value="TIMELESS"/>
    <property type="match status" value="1"/>
</dbReference>
<evidence type="ECO:0000256" key="9">
    <source>
        <dbReference type="ARBA" id="ARBA00023306"/>
    </source>
</evidence>
<accession>A0A0H5C5D2</accession>
<feature type="compositionally biased region" description="Acidic residues" evidence="10">
    <location>
        <begin position="1115"/>
        <end position="1124"/>
    </location>
</feature>
<dbReference type="GO" id="GO:0003677">
    <property type="term" value="F:DNA binding"/>
    <property type="evidence" value="ECO:0007669"/>
    <property type="project" value="TreeGrafter"/>
</dbReference>
<feature type="region of interest" description="Disordered" evidence="10">
    <location>
        <begin position="963"/>
        <end position="1019"/>
    </location>
</feature>
<evidence type="ECO:0000256" key="5">
    <source>
        <dbReference type="ARBA" id="ARBA00022880"/>
    </source>
</evidence>
<evidence type="ECO:0000256" key="10">
    <source>
        <dbReference type="SAM" id="MobiDB-lite"/>
    </source>
</evidence>
<dbReference type="GO" id="GO:0043111">
    <property type="term" value="P:replication fork arrest"/>
    <property type="evidence" value="ECO:0007669"/>
    <property type="project" value="TreeGrafter"/>
</dbReference>
<evidence type="ECO:0000256" key="2">
    <source>
        <dbReference type="ARBA" id="ARBA00008174"/>
    </source>
</evidence>
<dbReference type="PANTHER" id="PTHR22940">
    <property type="entry name" value="TIMEOUT/TIMELESS-2"/>
    <property type="match status" value="1"/>
</dbReference>
<dbReference type="InterPro" id="IPR044998">
    <property type="entry name" value="Timeless"/>
</dbReference>
<dbReference type="InterPro" id="IPR006906">
    <property type="entry name" value="Timeless_N"/>
</dbReference>
<feature type="domain" description="Timeless N-terminal" evidence="11">
    <location>
        <begin position="66"/>
        <end position="319"/>
    </location>
</feature>
<evidence type="ECO:0000256" key="1">
    <source>
        <dbReference type="ARBA" id="ARBA00004123"/>
    </source>
</evidence>